<protein>
    <submittedName>
        <fullName evidence="2">Uncharacterized protein</fullName>
    </submittedName>
</protein>
<name>A0AAJ8DZJ9_ASPNG</name>
<proteinExistence type="predicted"/>
<dbReference type="KEGG" id="ang:An12g08420"/>
<gene>
    <name evidence="2" type="ORF">An12g08420</name>
</gene>
<dbReference type="RefSeq" id="XP_059601923.1">
    <property type="nucleotide sequence ID" value="XM_059743586.1"/>
</dbReference>
<evidence type="ECO:0000256" key="1">
    <source>
        <dbReference type="SAM" id="MobiDB-lite"/>
    </source>
</evidence>
<evidence type="ECO:0000313" key="2">
    <source>
        <dbReference type="RefSeq" id="XP_059601923.1"/>
    </source>
</evidence>
<feature type="compositionally biased region" description="Polar residues" evidence="1">
    <location>
        <begin position="106"/>
        <end position="119"/>
    </location>
</feature>
<organism evidence="2">
    <name type="scientific">Aspergillus niger</name>
    <dbReference type="NCBI Taxonomy" id="5061"/>
    <lineage>
        <taxon>Eukaryota</taxon>
        <taxon>Fungi</taxon>
        <taxon>Dikarya</taxon>
        <taxon>Ascomycota</taxon>
        <taxon>Pezizomycotina</taxon>
        <taxon>Eurotiomycetes</taxon>
        <taxon>Eurotiomycetidae</taxon>
        <taxon>Eurotiales</taxon>
        <taxon>Aspergillaceae</taxon>
        <taxon>Aspergillus</taxon>
        <taxon>Aspergillus subgen. Circumdati</taxon>
    </lineage>
</organism>
<dbReference type="GeneID" id="84592678"/>
<dbReference type="VEuPathDB" id="FungiDB:An12g08420"/>
<feature type="region of interest" description="Disordered" evidence="1">
    <location>
        <begin position="100"/>
        <end position="119"/>
    </location>
</feature>
<sequence>MRLGRQAHCTIVGSPKYEVYLLFVNDMVLIPANHFTTSNVFYEKGCQSAISSLQLDWARIIELRHQLFVWLQLPKQVENEGVGLCTHLCARGEEGGGGDAECPASSVDNGSNHGRSSTSTKFHGLQTTQLCRVREKEFAGRYGIASADSETSLSGCLVRRGYASDVALARPGNVNLGRGAVQILPHSGLTRRWSETRNCALAIWALMQKVDNLLLLIDGQRRGANGTPESQKSRAFLGGHWHDGHHHWGMRTGGKGIPGLGVGVCQENRPKGSKCGSILNLMDPVESQRDCRPKVHHATIRNGKLRDFHNTTKAFVAALGPSSEYNWLRGGEGGAKRLNSEGTIGGMAYEGFHDPSQSCHPLLCILEPNSPLLICERRVDDKKLSQYRNWTKRRPAGTAAGSEPWKQMRRCRKLFETKALWWDGAGNYRPASAIINPPSVAPGCRAGAQTRFGPSILDAAILVEMALAFSLQSLKPSDVIFPHAGVCDSSEVAVGTVANNTDEPGTSLNVTRDRPRYKPPLSAVEIQIQEDHIAITVMAIQHPPDRA</sequence>
<reference evidence="2" key="1">
    <citation type="submission" date="2025-02" db="EMBL/GenBank/DDBJ databases">
        <authorList>
            <consortium name="NCBI Genome Project"/>
        </authorList>
    </citation>
    <scope>NUCLEOTIDE SEQUENCE</scope>
</reference>
<dbReference type="AlphaFoldDB" id="A0AAJ8DZJ9"/>
<reference evidence="2" key="2">
    <citation type="submission" date="2025-08" db="UniProtKB">
        <authorList>
            <consortium name="RefSeq"/>
        </authorList>
    </citation>
    <scope>IDENTIFICATION</scope>
</reference>
<accession>A0AAJ8DZJ9</accession>